<feature type="domain" description="Helicase C-terminal" evidence="17">
    <location>
        <begin position="452"/>
        <end position="618"/>
    </location>
</feature>
<dbReference type="InterPro" id="IPR001650">
    <property type="entry name" value="Helicase_C-like"/>
</dbReference>
<dbReference type="EMBL" id="DTHG01000083">
    <property type="protein sequence ID" value="HGW92201.1"/>
    <property type="molecule type" value="Genomic_DNA"/>
</dbReference>
<evidence type="ECO:0000256" key="11">
    <source>
        <dbReference type="ARBA" id="ARBA00023235"/>
    </source>
</evidence>
<dbReference type="InterPro" id="IPR011545">
    <property type="entry name" value="DEAD/DEAH_box_helicase_dom"/>
</dbReference>
<dbReference type="CDD" id="cd04488">
    <property type="entry name" value="RecG_wedge_OBF"/>
    <property type="match status" value="1"/>
</dbReference>
<dbReference type="InterPro" id="IPR045562">
    <property type="entry name" value="RecG_dom3_C"/>
</dbReference>
<keyword evidence="9 15" id="KW-0233">DNA recombination</keyword>
<dbReference type="PROSITE" id="PS51192">
    <property type="entry name" value="HELICASE_ATP_BIND_1"/>
    <property type="match status" value="1"/>
</dbReference>
<accession>A0A7C4Y5N8</accession>
<dbReference type="GO" id="GO:0043138">
    <property type="term" value="F:3'-5' DNA helicase activity"/>
    <property type="evidence" value="ECO:0007669"/>
    <property type="project" value="UniProtKB-EC"/>
</dbReference>
<evidence type="ECO:0000256" key="9">
    <source>
        <dbReference type="ARBA" id="ARBA00023172"/>
    </source>
</evidence>
<dbReference type="InterPro" id="IPR012340">
    <property type="entry name" value="NA-bd_OB-fold"/>
</dbReference>
<feature type="domain" description="Helicase ATP-binding" evidence="16">
    <location>
        <begin position="274"/>
        <end position="434"/>
    </location>
</feature>
<evidence type="ECO:0000256" key="5">
    <source>
        <dbReference type="ARBA" id="ARBA00022801"/>
    </source>
</evidence>
<keyword evidence="11" id="KW-0413">Isomerase</keyword>
<evidence type="ECO:0000256" key="8">
    <source>
        <dbReference type="ARBA" id="ARBA00023125"/>
    </source>
</evidence>
<keyword evidence="8" id="KW-0238">DNA-binding</keyword>
<dbReference type="Pfam" id="PF19833">
    <property type="entry name" value="RecG_dom3_C"/>
    <property type="match status" value="1"/>
</dbReference>
<dbReference type="NCBIfam" id="TIGR00643">
    <property type="entry name" value="recG"/>
    <property type="match status" value="1"/>
</dbReference>
<dbReference type="GO" id="GO:0006281">
    <property type="term" value="P:DNA repair"/>
    <property type="evidence" value="ECO:0007669"/>
    <property type="project" value="UniProtKB-UniRule"/>
</dbReference>
<dbReference type="SMART" id="SM00487">
    <property type="entry name" value="DEXDc"/>
    <property type="match status" value="1"/>
</dbReference>
<comment type="function">
    <text evidence="15">Plays a critical role in recombination and DNA repair. Helps process Holliday junction intermediates to mature products by catalyzing branch migration. Has replication fork regression activity, unwinds stalled or blocked replication forks to make a HJ that can be resolved. Has a DNA unwinding activity characteristic of a DNA helicase with 3'-5' polarity.</text>
</comment>
<dbReference type="AlphaFoldDB" id="A0A7C4Y5N8"/>
<dbReference type="Gene3D" id="3.40.50.300">
    <property type="entry name" value="P-loop containing nucleotide triphosphate hydrolases"/>
    <property type="match status" value="2"/>
</dbReference>
<dbReference type="PANTHER" id="PTHR47964:SF1">
    <property type="entry name" value="ATP-DEPENDENT DNA HELICASE HOMOLOG RECG, CHLOROPLASTIC"/>
    <property type="match status" value="1"/>
</dbReference>
<protein>
    <recommendedName>
        <fullName evidence="2 15">ATP-dependent DNA helicase RecG</fullName>
        <ecNumber evidence="13 15">5.6.2.4</ecNumber>
    </recommendedName>
</protein>
<reference evidence="18" key="1">
    <citation type="journal article" date="2020" name="mSystems">
        <title>Genome- and Community-Level Interaction Insights into Carbon Utilization and Element Cycling Functions of Hydrothermarchaeota in Hydrothermal Sediment.</title>
        <authorList>
            <person name="Zhou Z."/>
            <person name="Liu Y."/>
            <person name="Xu W."/>
            <person name="Pan J."/>
            <person name="Luo Z.H."/>
            <person name="Li M."/>
        </authorList>
    </citation>
    <scope>NUCLEOTIDE SEQUENCE [LARGE SCALE GENOMIC DNA]</scope>
    <source>
        <strain evidence="18">SpSt-780</strain>
    </source>
</reference>
<dbReference type="SMART" id="SM00490">
    <property type="entry name" value="HELICc"/>
    <property type="match status" value="1"/>
</dbReference>
<keyword evidence="4 15" id="KW-0227">DNA damage</keyword>
<evidence type="ECO:0000256" key="15">
    <source>
        <dbReference type="RuleBase" id="RU363016"/>
    </source>
</evidence>
<dbReference type="NCBIfam" id="NF008168">
    <property type="entry name" value="PRK10917.2-2"/>
    <property type="match status" value="1"/>
</dbReference>
<evidence type="ECO:0000256" key="7">
    <source>
        <dbReference type="ARBA" id="ARBA00022840"/>
    </source>
</evidence>
<evidence type="ECO:0000256" key="2">
    <source>
        <dbReference type="ARBA" id="ARBA00017846"/>
    </source>
</evidence>
<evidence type="ECO:0000256" key="3">
    <source>
        <dbReference type="ARBA" id="ARBA00022741"/>
    </source>
</evidence>
<keyword evidence="7 15" id="KW-0067">ATP-binding</keyword>
<dbReference type="InterPro" id="IPR014001">
    <property type="entry name" value="Helicase_ATP-bd"/>
</dbReference>
<dbReference type="GO" id="GO:0016787">
    <property type="term" value="F:hydrolase activity"/>
    <property type="evidence" value="ECO:0007669"/>
    <property type="project" value="UniProtKB-KW"/>
</dbReference>
<proteinExistence type="inferred from homology"/>
<evidence type="ECO:0000256" key="6">
    <source>
        <dbReference type="ARBA" id="ARBA00022806"/>
    </source>
</evidence>
<dbReference type="Gene3D" id="2.40.50.140">
    <property type="entry name" value="Nucleic acid-binding proteins"/>
    <property type="match status" value="1"/>
</dbReference>
<keyword evidence="5 15" id="KW-0378">Hydrolase</keyword>
<dbReference type="PROSITE" id="PS51194">
    <property type="entry name" value="HELICASE_CTER"/>
    <property type="match status" value="1"/>
</dbReference>
<dbReference type="Pfam" id="PF17191">
    <property type="entry name" value="RecG_wedge"/>
    <property type="match status" value="1"/>
</dbReference>
<dbReference type="InterPro" id="IPR047112">
    <property type="entry name" value="RecG/Mfd"/>
</dbReference>
<evidence type="ECO:0000256" key="10">
    <source>
        <dbReference type="ARBA" id="ARBA00023204"/>
    </source>
</evidence>
<sequence length="679" mass="78831">MREELTSPTSLMELKGVGYHIFKSLKNLGINNIIELFYYFPKKHIDRSSIKMIEEIRIGDYVTIIGKVKDIYVSRGRKKIGNVLLSDGTGFITLKWFNQEWVKKYFSIDDVVSVSGYVSFFKGLQIINPEYEKMEKEDYEAIHTGRIVPYYKLNKDITQKKMRRIIYEAIQDFISLVDDPIHEMYLKNHMSIKEAITNIHFPEDSEKLKRSLKRLAFDEILHLQIYLASLKKGFMRKNGIPMKVDIDLKKKFIESLPFKLTNAQMRVIKEIESDLMKPQPMQRLLQGDVGSGKTIVAIVSSLIVAGNGYNVAMMVPTEILAYQHWSVFNELLKNIDVNIFFVSSNVKKKEKEEIISRLKEKPSIIIGTHSLIQEDFMIPKLGLVIMDEHHRFGVIQRKTLIEKGDSPHSLFLTATPIPRTLAISVYGDLDISIIDELPFKRNTITRWVKEGKRDKVYNFVKEKMKEGYGAFIVLPLIEESEKIRLRAVKKMFEELKRTYFKDINIGILYGSMKPEEKENVIREFREKKIMGLVTTTVIEVGIDIPHGNIMVVEHADRFGLSQLHQLRGRIGRKGSKSYFILITDENITEDAIKRLEAIEKTMDGFELSEIDLKIRGPGEFFGTKQHGFSDFLIFNIFRDKELIEPAKRLAERIINDGKERLIYEFLNRIYKKGDLIDFA</sequence>
<dbReference type="InterPro" id="IPR033454">
    <property type="entry name" value="RecG_wedge"/>
</dbReference>
<comment type="similarity">
    <text evidence="1 15">Belongs to the helicase family. RecG subfamily.</text>
</comment>
<keyword evidence="10 15" id="KW-0234">DNA repair</keyword>
<dbReference type="GO" id="GO:0006310">
    <property type="term" value="P:DNA recombination"/>
    <property type="evidence" value="ECO:0007669"/>
    <property type="project" value="UniProtKB-UniRule"/>
</dbReference>
<dbReference type="SUPFAM" id="SSF52540">
    <property type="entry name" value="P-loop containing nucleoside triphosphate hydrolases"/>
    <property type="match status" value="2"/>
</dbReference>
<dbReference type="Pfam" id="PF00270">
    <property type="entry name" value="DEAD"/>
    <property type="match status" value="1"/>
</dbReference>
<evidence type="ECO:0000256" key="1">
    <source>
        <dbReference type="ARBA" id="ARBA00007504"/>
    </source>
</evidence>
<evidence type="ECO:0000256" key="4">
    <source>
        <dbReference type="ARBA" id="ARBA00022763"/>
    </source>
</evidence>
<dbReference type="GO" id="GO:0003677">
    <property type="term" value="F:DNA binding"/>
    <property type="evidence" value="ECO:0007669"/>
    <property type="project" value="UniProtKB-KW"/>
</dbReference>
<keyword evidence="3 15" id="KW-0547">Nucleotide-binding</keyword>
<gene>
    <name evidence="18" type="primary">recG</name>
    <name evidence="18" type="ORF">ENV67_06655</name>
</gene>
<evidence type="ECO:0000256" key="12">
    <source>
        <dbReference type="ARBA" id="ARBA00034617"/>
    </source>
</evidence>
<comment type="catalytic activity">
    <reaction evidence="12 15">
        <text>Couples ATP hydrolysis with the unwinding of duplex DNA by translocating in the 3'-5' direction.</text>
        <dbReference type="EC" id="5.6.2.4"/>
    </reaction>
</comment>
<dbReference type="CDD" id="cd17992">
    <property type="entry name" value="DEXHc_RecG"/>
    <property type="match status" value="1"/>
</dbReference>
<dbReference type="EC" id="5.6.2.4" evidence="13 15"/>
<dbReference type="NCBIfam" id="NF008165">
    <property type="entry name" value="PRK10917.1-3"/>
    <property type="match status" value="1"/>
</dbReference>
<comment type="caution">
    <text evidence="18">The sequence shown here is derived from an EMBL/GenBank/DDBJ whole genome shotgun (WGS) entry which is preliminary data.</text>
</comment>
<dbReference type="Pfam" id="PF00271">
    <property type="entry name" value="Helicase_C"/>
    <property type="match status" value="1"/>
</dbReference>
<dbReference type="SUPFAM" id="SSF50249">
    <property type="entry name" value="Nucleic acid-binding proteins"/>
    <property type="match status" value="1"/>
</dbReference>
<dbReference type="PANTHER" id="PTHR47964">
    <property type="entry name" value="ATP-DEPENDENT DNA HELICASE HOMOLOG RECG, CHLOROPLASTIC"/>
    <property type="match status" value="1"/>
</dbReference>
<evidence type="ECO:0000256" key="14">
    <source>
        <dbReference type="ARBA" id="ARBA00048988"/>
    </source>
</evidence>
<evidence type="ECO:0000256" key="13">
    <source>
        <dbReference type="ARBA" id="ARBA00034808"/>
    </source>
</evidence>
<dbReference type="GO" id="GO:0005524">
    <property type="term" value="F:ATP binding"/>
    <property type="evidence" value="ECO:0007669"/>
    <property type="project" value="UniProtKB-KW"/>
</dbReference>
<evidence type="ECO:0000259" key="17">
    <source>
        <dbReference type="PROSITE" id="PS51194"/>
    </source>
</evidence>
<comment type="catalytic activity">
    <reaction evidence="14 15">
        <text>ATP + H2O = ADP + phosphate + H(+)</text>
        <dbReference type="Rhea" id="RHEA:13065"/>
        <dbReference type="ChEBI" id="CHEBI:15377"/>
        <dbReference type="ChEBI" id="CHEBI:15378"/>
        <dbReference type="ChEBI" id="CHEBI:30616"/>
        <dbReference type="ChEBI" id="CHEBI:43474"/>
        <dbReference type="ChEBI" id="CHEBI:456216"/>
        <dbReference type="EC" id="5.6.2.4"/>
    </reaction>
</comment>
<name>A0A7C4Y5N8_UNCW3</name>
<evidence type="ECO:0000313" key="18">
    <source>
        <dbReference type="EMBL" id="HGW92201.1"/>
    </source>
</evidence>
<dbReference type="InterPro" id="IPR027417">
    <property type="entry name" value="P-loop_NTPase"/>
</dbReference>
<organism evidence="18">
    <name type="scientific">candidate division WOR-3 bacterium</name>
    <dbReference type="NCBI Taxonomy" id="2052148"/>
    <lineage>
        <taxon>Bacteria</taxon>
        <taxon>Bacteria division WOR-3</taxon>
    </lineage>
</organism>
<evidence type="ECO:0000259" key="16">
    <source>
        <dbReference type="PROSITE" id="PS51192"/>
    </source>
</evidence>
<keyword evidence="6 15" id="KW-0347">Helicase</keyword>
<dbReference type="InterPro" id="IPR004609">
    <property type="entry name" value="ATP-dep_DNA_helicase_RecG"/>
</dbReference>